<dbReference type="SUPFAM" id="SSF55874">
    <property type="entry name" value="ATPase domain of HSP90 chaperone/DNA topoisomerase II/histidine kinase"/>
    <property type="match status" value="1"/>
</dbReference>
<evidence type="ECO:0000256" key="2">
    <source>
        <dbReference type="SAM" id="MobiDB-lite"/>
    </source>
</evidence>
<dbReference type="PANTHER" id="PTHR35526">
    <property type="entry name" value="ANTI-SIGMA-F FACTOR RSBW-RELATED"/>
    <property type="match status" value="1"/>
</dbReference>
<keyword evidence="4" id="KW-0547">Nucleotide-binding</keyword>
<keyword evidence="5" id="KW-1185">Reference proteome</keyword>
<dbReference type="InterPro" id="IPR036890">
    <property type="entry name" value="HATPase_C_sf"/>
</dbReference>
<sequence length="172" mass="18337">MSVHRRWFSLPREPATVAAGRRRVRDLLAAWNTPLDEDTRFTLDLVTSELLGNAVRHATGDAVTVGVHADPLHHRAVIEVYDSSPAVPVPGRPADDEESGRGLLLIAELALAHGVVRKRGGKWVWAEIALPGAAARPAARPADGTADDPPPHDPPPHGAPHGGIAPWAMTCQ</sequence>
<dbReference type="InterPro" id="IPR050267">
    <property type="entry name" value="Anti-sigma-factor_SerPK"/>
</dbReference>
<evidence type="ECO:0000313" key="4">
    <source>
        <dbReference type="EMBL" id="MFE1352709.1"/>
    </source>
</evidence>
<dbReference type="EMBL" id="JBHYPX010000019">
    <property type="protein sequence ID" value="MFE1352709.1"/>
    <property type="molecule type" value="Genomic_DNA"/>
</dbReference>
<comment type="caution">
    <text evidence="4">The sequence shown here is derived from an EMBL/GenBank/DDBJ whole genome shotgun (WGS) entry which is preliminary data.</text>
</comment>
<keyword evidence="1" id="KW-0723">Serine/threonine-protein kinase</keyword>
<dbReference type="InterPro" id="IPR003594">
    <property type="entry name" value="HATPase_dom"/>
</dbReference>
<dbReference type="Proteomes" id="UP001599542">
    <property type="component" value="Unassembled WGS sequence"/>
</dbReference>
<feature type="compositionally biased region" description="Low complexity" evidence="2">
    <location>
        <begin position="134"/>
        <end position="144"/>
    </location>
</feature>
<name>A0ABW6GIZ1_9ACTN</name>
<dbReference type="Gene3D" id="3.30.565.10">
    <property type="entry name" value="Histidine kinase-like ATPase, C-terminal domain"/>
    <property type="match status" value="1"/>
</dbReference>
<evidence type="ECO:0000256" key="1">
    <source>
        <dbReference type="ARBA" id="ARBA00022527"/>
    </source>
</evidence>
<dbReference type="Pfam" id="PF13581">
    <property type="entry name" value="HATPase_c_2"/>
    <property type="match status" value="1"/>
</dbReference>
<feature type="domain" description="Histidine kinase/HSP90-like ATPase" evidence="3">
    <location>
        <begin position="11"/>
        <end position="126"/>
    </location>
</feature>
<gene>
    <name evidence="4" type="ORF">ACFW6T_12040</name>
</gene>
<dbReference type="RefSeq" id="WP_380323467.1">
    <property type="nucleotide sequence ID" value="NZ_JBHYPW010000021.1"/>
</dbReference>
<keyword evidence="1" id="KW-0418">Kinase</keyword>
<reference evidence="4 5" key="1">
    <citation type="submission" date="2024-09" db="EMBL/GenBank/DDBJ databases">
        <title>The Natural Products Discovery Center: Release of the First 8490 Sequenced Strains for Exploring Actinobacteria Biosynthetic Diversity.</title>
        <authorList>
            <person name="Kalkreuter E."/>
            <person name="Kautsar S.A."/>
            <person name="Yang D."/>
            <person name="Bader C.D."/>
            <person name="Teijaro C.N."/>
            <person name="Fluegel L."/>
            <person name="Davis C.M."/>
            <person name="Simpson J.R."/>
            <person name="Lauterbach L."/>
            <person name="Steele A.D."/>
            <person name="Gui C."/>
            <person name="Meng S."/>
            <person name="Li G."/>
            <person name="Viehrig K."/>
            <person name="Ye F."/>
            <person name="Su P."/>
            <person name="Kiefer A.F."/>
            <person name="Nichols A."/>
            <person name="Cepeda A.J."/>
            <person name="Yan W."/>
            <person name="Fan B."/>
            <person name="Jiang Y."/>
            <person name="Adhikari A."/>
            <person name="Zheng C.-J."/>
            <person name="Schuster L."/>
            <person name="Cowan T.M."/>
            <person name="Smanski M.J."/>
            <person name="Chevrette M.G."/>
            <person name="De Carvalho L.P.S."/>
            <person name="Shen B."/>
        </authorList>
    </citation>
    <scope>NUCLEOTIDE SEQUENCE [LARGE SCALE GENOMIC DNA]</scope>
    <source>
        <strain evidence="4 5">NPDC058753</strain>
    </source>
</reference>
<dbReference type="PANTHER" id="PTHR35526:SF3">
    <property type="entry name" value="ANTI-SIGMA-F FACTOR RSBW"/>
    <property type="match status" value="1"/>
</dbReference>
<keyword evidence="4" id="KW-0067">ATP-binding</keyword>
<evidence type="ECO:0000313" key="5">
    <source>
        <dbReference type="Proteomes" id="UP001599542"/>
    </source>
</evidence>
<accession>A0ABW6GIZ1</accession>
<keyword evidence="1" id="KW-0808">Transferase</keyword>
<organism evidence="4 5">
    <name type="scientific">Kitasatospora phosalacinea</name>
    <dbReference type="NCBI Taxonomy" id="2065"/>
    <lineage>
        <taxon>Bacteria</taxon>
        <taxon>Bacillati</taxon>
        <taxon>Actinomycetota</taxon>
        <taxon>Actinomycetes</taxon>
        <taxon>Kitasatosporales</taxon>
        <taxon>Streptomycetaceae</taxon>
        <taxon>Kitasatospora</taxon>
    </lineage>
</organism>
<dbReference type="GO" id="GO:0005524">
    <property type="term" value="F:ATP binding"/>
    <property type="evidence" value="ECO:0007669"/>
    <property type="project" value="UniProtKB-KW"/>
</dbReference>
<evidence type="ECO:0000259" key="3">
    <source>
        <dbReference type="Pfam" id="PF13581"/>
    </source>
</evidence>
<feature type="compositionally biased region" description="Low complexity" evidence="2">
    <location>
        <begin position="162"/>
        <end position="172"/>
    </location>
</feature>
<dbReference type="CDD" id="cd16936">
    <property type="entry name" value="HATPase_RsbW-like"/>
    <property type="match status" value="1"/>
</dbReference>
<feature type="region of interest" description="Disordered" evidence="2">
    <location>
        <begin position="134"/>
        <end position="172"/>
    </location>
</feature>
<proteinExistence type="predicted"/>
<protein>
    <submittedName>
        <fullName evidence="4">ATP-binding protein</fullName>
    </submittedName>
</protein>